<dbReference type="SUPFAM" id="SSF56672">
    <property type="entry name" value="DNA/RNA polymerases"/>
    <property type="match status" value="1"/>
</dbReference>
<evidence type="ECO:0000313" key="1">
    <source>
        <dbReference type="EMBL" id="KAI5403089.1"/>
    </source>
</evidence>
<dbReference type="PANTHER" id="PTHR32108:SF9">
    <property type="entry name" value="REVERSE TRANSCRIPTASE RNASE H-LIKE DOMAIN-CONTAINING PROTEIN"/>
    <property type="match status" value="1"/>
</dbReference>
<reference evidence="1 2" key="1">
    <citation type="journal article" date="2022" name="Nat. Genet.">
        <title>Improved pea reference genome and pan-genome highlight genomic features and evolutionary characteristics.</title>
        <authorList>
            <person name="Yang T."/>
            <person name="Liu R."/>
            <person name="Luo Y."/>
            <person name="Hu S."/>
            <person name="Wang D."/>
            <person name="Wang C."/>
            <person name="Pandey M.K."/>
            <person name="Ge S."/>
            <person name="Xu Q."/>
            <person name="Li N."/>
            <person name="Li G."/>
            <person name="Huang Y."/>
            <person name="Saxena R.K."/>
            <person name="Ji Y."/>
            <person name="Li M."/>
            <person name="Yan X."/>
            <person name="He Y."/>
            <person name="Liu Y."/>
            <person name="Wang X."/>
            <person name="Xiang C."/>
            <person name="Varshney R.K."/>
            <person name="Ding H."/>
            <person name="Gao S."/>
            <person name="Zong X."/>
        </authorList>
    </citation>
    <scope>NUCLEOTIDE SEQUENCE [LARGE SCALE GENOMIC DNA]</scope>
    <source>
        <strain evidence="1 2">cv. Zhongwan 6</strain>
    </source>
</reference>
<dbReference type="SUPFAM" id="SSF50630">
    <property type="entry name" value="Acid proteases"/>
    <property type="match status" value="1"/>
</dbReference>
<sequence length="767" mass="85649">MSYAELYPSLVLKNLIQPRNPPQIPEPLPWWYKPELRCAFQQGAPGHDIENCYPLKYEVQKLMKSGMVSFEDRAPNVKANPLPAHGNSSVNMVDGYPGEFKVFDVRFIRRSLVQMHKDVCLVSECEHDHDGCAVCSVNPRGCEVVKRDIQRLMDEGMIQIVEFRHVDDDVNVIVPVFKQQEQLVIQYDSSNSNGQRSVSPLVIRLAGPVPYSYDKTVPYQYNATMMKDGQEVPLPTTRSVVSIADVTKVTRSGRVFGPVFPKDKEEIIVGKKVEVPSIDPVGCSKDKSGESSNLKTNDDDERVLEQAFVEHDVTVDQFDHIVANITSCNNLSFCDEELPEEGRNHNLALHISMNYKEDALSNMLVETGSSLNVLPKSTLSKLSYQGVPMRYNGVIAKAFDGSCKTVIGEVDLPVKIGPSDFQITFQVMDIHPAYSCLLGRPWIHEAGAVTSTLHQKLKFVKNGKLVIVGGEKALLVSHLSSFSYVEAEDKVGTPFQALSIAAEKRVGAPMSSLKDAQKIVEEGIVDQWGRMVEVSDNKGKTGLGFQKGSSTVRSEDMQLSFRSGGFIHGNKQHLAAVLEDSEEEDCTNFVTYGRACDNWTAVDIPIILHRSKSVPNPIEYNDPSPSPNFEFPVFEAEQESDVEVSNELSRLLEQDENTIQSFEEQIELVNLGSEDDVKEVKIGSRLCPDVKKGLIDLLREYSDVFAWSYQDMPGLDSEIVEHRLPLKPECPPVKQKLIRTHPDMAVKIKEEVQKQIDAGFLVTAEYP</sequence>
<accession>A0A9D5ACB5</accession>
<protein>
    <submittedName>
        <fullName evidence="1">Uncharacterized protein</fullName>
    </submittedName>
</protein>
<dbReference type="Gramene" id="Psat05G0061300-T1">
    <property type="protein sequence ID" value="KAI5403089.1"/>
    <property type="gene ID" value="KIW84_050613"/>
</dbReference>
<keyword evidence="2" id="KW-1185">Reference proteome</keyword>
<dbReference type="InterPro" id="IPR021109">
    <property type="entry name" value="Peptidase_aspartic_dom_sf"/>
</dbReference>
<organism evidence="1 2">
    <name type="scientific">Pisum sativum</name>
    <name type="common">Garden pea</name>
    <name type="synonym">Lathyrus oleraceus</name>
    <dbReference type="NCBI Taxonomy" id="3888"/>
    <lineage>
        <taxon>Eukaryota</taxon>
        <taxon>Viridiplantae</taxon>
        <taxon>Streptophyta</taxon>
        <taxon>Embryophyta</taxon>
        <taxon>Tracheophyta</taxon>
        <taxon>Spermatophyta</taxon>
        <taxon>Magnoliopsida</taxon>
        <taxon>eudicotyledons</taxon>
        <taxon>Gunneridae</taxon>
        <taxon>Pentapetalae</taxon>
        <taxon>rosids</taxon>
        <taxon>fabids</taxon>
        <taxon>Fabales</taxon>
        <taxon>Fabaceae</taxon>
        <taxon>Papilionoideae</taxon>
        <taxon>50 kb inversion clade</taxon>
        <taxon>NPAAA clade</taxon>
        <taxon>Hologalegina</taxon>
        <taxon>IRL clade</taxon>
        <taxon>Fabeae</taxon>
        <taxon>Lathyrus</taxon>
    </lineage>
</organism>
<comment type="caution">
    <text evidence="1">The sequence shown here is derived from an EMBL/GenBank/DDBJ whole genome shotgun (WGS) entry which is preliminary data.</text>
</comment>
<dbReference type="Gene3D" id="2.40.70.10">
    <property type="entry name" value="Acid Proteases"/>
    <property type="match status" value="1"/>
</dbReference>
<dbReference type="EMBL" id="JAMSHJ010000005">
    <property type="protein sequence ID" value="KAI5403089.1"/>
    <property type="molecule type" value="Genomic_DNA"/>
</dbReference>
<dbReference type="PANTHER" id="PTHR32108">
    <property type="entry name" value="DNA-DIRECTED RNA POLYMERASE SUBUNIT ALPHA"/>
    <property type="match status" value="1"/>
</dbReference>
<dbReference type="InterPro" id="IPR043502">
    <property type="entry name" value="DNA/RNA_pol_sf"/>
</dbReference>
<dbReference type="CDD" id="cd00303">
    <property type="entry name" value="retropepsin_like"/>
    <property type="match status" value="1"/>
</dbReference>
<dbReference type="Proteomes" id="UP001058974">
    <property type="component" value="Chromosome 5"/>
</dbReference>
<dbReference type="Gene3D" id="3.10.10.10">
    <property type="entry name" value="HIV Type 1 Reverse Transcriptase, subunit A, domain 1"/>
    <property type="match status" value="1"/>
</dbReference>
<proteinExistence type="predicted"/>
<evidence type="ECO:0000313" key="2">
    <source>
        <dbReference type="Proteomes" id="UP001058974"/>
    </source>
</evidence>
<name>A0A9D5ACB5_PEA</name>
<gene>
    <name evidence="1" type="ORF">KIW84_050613</name>
</gene>
<dbReference type="AlphaFoldDB" id="A0A9D5ACB5"/>